<dbReference type="Gene3D" id="3.90.640.10">
    <property type="entry name" value="Actin, Chain A, domain 4"/>
    <property type="match status" value="1"/>
</dbReference>
<name>A0AAE0T2Y0_9BIVA</name>
<dbReference type="CDD" id="cd10229">
    <property type="entry name" value="ASKHA_NBD_HSP70_HSPA12"/>
    <property type="match status" value="1"/>
</dbReference>
<dbReference type="PANTHER" id="PTHR14187">
    <property type="entry name" value="ALPHA KINASE/ELONGATION FACTOR 2 KINASE"/>
    <property type="match status" value="1"/>
</dbReference>
<organism evidence="1 2">
    <name type="scientific">Potamilus streckersoni</name>
    <dbReference type="NCBI Taxonomy" id="2493646"/>
    <lineage>
        <taxon>Eukaryota</taxon>
        <taxon>Metazoa</taxon>
        <taxon>Spiralia</taxon>
        <taxon>Lophotrochozoa</taxon>
        <taxon>Mollusca</taxon>
        <taxon>Bivalvia</taxon>
        <taxon>Autobranchia</taxon>
        <taxon>Heteroconchia</taxon>
        <taxon>Palaeoheterodonta</taxon>
        <taxon>Unionida</taxon>
        <taxon>Unionoidea</taxon>
        <taxon>Unionidae</taxon>
        <taxon>Ambleminae</taxon>
        <taxon>Lampsilini</taxon>
        <taxon>Potamilus</taxon>
    </lineage>
</organism>
<keyword evidence="2" id="KW-1185">Reference proteome</keyword>
<reference evidence="1" key="1">
    <citation type="journal article" date="2021" name="Genome Biol. Evol.">
        <title>A High-Quality Reference Genome for a Parasitic Bivalve with Doubly Uniparental Inheritance (Bivalvia: Unionida).</title>
        <authorList>
            <person name="Smith C.H."/>
        </authorList>
    </citation>
    <scope>NUCLEOTIDE SEQUENCE</scope>
    <source>
        <strain evidence="1">CHS0354</strain>
    </source>
</reference>
<evidence type="ECO:0000313" key="2">
    <source>
        <dbReference type="Proteomes" id="UP001195483"/>
    </source>
</evidence>
<dbReference type="SUPFAM" id="SSF53067">
    <property type="entry name" value="Actin-like ATPase domain"/>
    <property type="match status" value="2"/>
</dbReference>
<dbReference type="Gene3D" id="3.30.420.40">
    <property type="match status" value="3"/>
</dbReference>
<protein>
    <submittedName>
        <fullName evidence="1">Uncharacterized protein</fullName>
    </submittedName>
</protein>
<proteinExistence type="predicted"/>
<dbReference type="AlphaFoldDB" id="A0AAE0T2Y0"/>
<dbReference type="InterPro" id="IPR043129">
    <property type="entry name" value="ATPase_NBD"/>
</dbReference>
<accession>A0AAE0T2Y0</accession>
<dbReference type="EMBL" id="JAEAOA010001575">
    <property type="protein sequence ID" value="KAK3602832.1"/>
    <property type="molecule type" value="Genomic_DNA"/>
</dbReference>
<reference evidence="1" key="3">
    <citation type="submission" date="2023-05" db="EMBL/GenBank/DDBJ databases">
        <authorList>
            <person name="Smith C.H."/>
        </authorList>
    </citation>
    <scope>NUCLEOTIDE SEQUENCE</scope>
    <source>
        <strain evidence="1">CHS0354</strain>
        <tissue evidence="1">Mantle</tissue>
    </source>
</reference>
<gene>
    <name evidence="1" type="ORF">CHS0354_026386</name>
</gene>
<comment type="caution">
    <text evidence="1">The sequence shown here is derived from an EMBL/GenBank/DDBJ whole genome shotgun (WGS) entry which is preliminary data.</text>
</comment>
<sequence length="635" mass="71196">MTSKENKILIAAIDFGTTYSGYAFSFMAEELTKINAPNMSFGGNMMSLKCPTCVLFNPDGKFHSFGYEAENKYSDLALDEQHQKWYYFERFKMTLHNKQIKRDVEITDDKGLTMPAIKVFGAAIKFLKLHLLATVAKLDSCVTENDVHWVLTVPAIWSDAAKQFMREAAAIERESGRLSTEPQLNVSQNMLEGTLGLFHIPELAKAERREHIVIKEMNLTWVLGSKVTRNRFQSNRSILEAEIDSGSLTIALEPEAASLYCQLLPSDKFSGSGRLTANKYMILDLGGGTADITVHVKQPDGSIGELHEPTGGAWGGTRVDEAFHQMLIKIVGAKIFKQFCDKNKADHVQLLRDLEIKKRAITPELDQRITVQIPVSLASTYQEECGETIEDALEGTPFKSQISWMSGRIRLDASLFRSLFEECTSGLIECVRELLQKPALENVNTFLMVGGFSESPMMQAAIKKAFPNAKVIIPAEAGLVVLKGAVVYGREPMKISSRIAKYTYGINILPAFDTTTHPQEKLVIVGGKERCRDVFKKYIQKGESIKIGEKRSGKHVSLKPDQKEMFLKIYGSAAKDPKFITDPDCEYIGKLVVNLPEKHDIFKVKVDMMFGQTEIKVEAEEETLKEKFASYFDFL</sequence>
<dbReference type="Proteomes" id="UP001195483">
    <property type="component" value="Unassembled WGS sequence"/>
</dbReference>
<dbReference type="PANTHER" id="PTHR14187:SF5">
    <property type="entry name" value="HEAT SHOCK 70 KDA PROTEIN 12A"/>
    <property type="match status" value="1"/>
</dbReference>
<reference evidence="1" key="2">
    <citation type="journal article" date="2021" name="Genome Biol. Evol.">
        <title>Developing a high-quality reference genome for a parasitic bivalve with doubly uniparental inheritance (Bivalvia: Unionida).</title>
        <authorList>
            <person name="Smith C.H."/>
        </authorList>
    </citation>
    <scope>NUCLEOTIDE SEQUENCE</scope>
    <source>
        <strain evidence="1">CHS0354</strain>
        <tissue evidence="1">Mantle</tissue>
    </source>
</reference>
<evidence type="ECO:0000313" key="1">
    <source>
        <dbReference type="EMBL" id="KAK3602832.1"/>
    </source>
</evidence>